<proteinExistence type="predicted"/>
<dbReference type="AlphaFoldDB" id="A0A177NF55"/>
<evidence type="ECO:0000313" key="1">
    <source>
        <dbReference type="EMBL" id="OAI16254.1"/>
    </source>
</evidence>
<gene>
    <name evidence="1" type="ORF">A1507_11895</name>
</gene>
<dbReference type="Proteomes" id="UP000077857">
    <property type="component" value="Unassembled WGS sequence"/>
</dbReference>
<reference evidence="1 2" key="1">
    <citation type="submission" date="2016-03" db="EMBL/GenBank/DDBJ databases">
        <authorList>
            <person name="Ploux O."/>
        </authorList>
    </citation>
    <scope>NUCLEOTIDE SEQUENCE [LARGE SCALE GENOMIC DNA]</scope>
    <source>
        <strain evidence="1 2">R-45378</strain>
    </source>
</reference>
<organism evidence="1 2">
    <name type="scientific">Methylomonas koyamae</name>
    <dbReference type="NCBI Taxonomy" id="702114"/>
    <lineage>
        <taxon>Bacteria</taxon>
        <taxon>Pseudomonadati</taxon>
        <taxon>Pseudomonadota</taxon>
        <taxon>Gammaproteobacteria</taxon>
        <taxon>Methylococcales</taxon>
        <taxon>Methylococcaceae</taxon>
        <taxon>Methylomonas</taxon>
    </lineage>
</organism>
<dbReference type="RefSeq" id="WP_157205529.1">
    <property type="nucleotide sequence ID" value="NZ_LUUJ01000076.1"/>
</dbReference>
<accession>A0A177NF55</accession>
<comment type="caution">
    <text evidence="1">The sequence shown here is derived from an EMBL/GenBank/DDBJ whole genome shotgun (WGS) entry which is preliminary data.</text>
</comment>
<dbReference type="EMBL" id="LUUJ01000076">
    <property type="protein sequence ID" value="OAI16254.1"/>
    <property type="molecule type" value="Genomic_DNA"/>
</dbReference>
<sequence length="102" mass="11495">MVRHIYPDGSEGNEYQVGDLVIVTPDHYNQTRCEAEMEAIGEVVSLSPFIYEWNRHTGAYVVRSSVFYGTDKCVGYQLRPTAETIKAAEVILVDVKTIPKNN</sequence>
<protein>
    <submittedName>
        <fullName evidence="1">Uncharacterized protein</fullName>
    </submittedName>
</protein>
<name>A0A177NF55_9GAMM</name>
<evidence type="ECO:0000313" key="2">
    <source>
        <dbReference type="Proteomes" id="UP000077857"/>
    </source>
</evidence>